<evidence type="ECO:0000313" key="2">
    <source>
        <dbReference type="Proteomes" id="UP000001067"/>
    </source>
</evidence>
<proteinExistence type="predicted"/>
<dbReference type="KEGG" id="pte:PTT_14158"/>
<dbReference type="OrthoDB" id="5425161at2759"/>
<evidence type="ECO:0000313" key="1">
    <source>
        <dbReference type="EMBL" id="EFQ89524.1"/>
    </source>
</evidence>
<dbReference type="Proteomes" id="UP000001067">
    <property type="component" value="Unassembled WGS sequence"/>
</dbReference>
<dbReference type="EMBL" id="GL535669">
    <property type="protein sequence ID" value="EFQ89524.1"/>
    <property type="molecule type" value="Genomic_DNA"/>
</dbReference>
<dbReference type="HOGENOM" id="CLU_2414396_0_0_1"/>
<keyword evidence="2" id="KW-1185">Reference proteome</keyword>
<sequence length="92" mass="9957">MRWDCGAGHVTLGDPLSDLERRGRGRGRPKTIQLGNREWVTLIAAISASSWSVNIQSAFRDAGPIPLQPDAVLSKLDVQLRTPTPAALLEAL</sequence>
<organism evidence="2">
    <name type="scientific">Pyrenophora teres f. teres (strain 0-1)</name>
    <name type="common">Barley net blotch fungus</name>
    <name type="synonym">Drechslera teres f. teres</name>
    <dbReference type="NCBI Taxonomy" id="861557"/>
    <lineage>
        <taxon>Eukaryota</taxon>
        <taxon>Fungi</taxon>
        <taxon>Dikarya</taxon>
        <taxon>Ascomycota</taxon>
        <taxon>Pezizomycotina</taxon>
        <taxon>Dothideomycetes</taxon>
        <taxon>Pleosporomycetidae</taxon>
        <taxon>Pleosporales</taxon>
        <taxon>Pleosporineae</taxon>
        <taxon>Pleosporaceae</taxon>
        <taxon>Pyrenophora</taxon>
    </lineage>
</organism>
<dbReference type="AlphaFoldDB" id="E3RXM5"/>
<protein>
    <submittedName>
        <fullName evidence="1">Uncharacterized protein</fullName>
    </submittedName>
</protein>
<reference evidence="1 2" key="1">
    <citation type="journal article" date="2010" name="Genome Biol.">
        <title>A first genome assembly of the barley fungal pathogen Pyrenophora teres f. teres.</title>
        <authorList>
            <person name="Ellwood S.R."/>
            <person name="Liu Z."/>
            <person name="Syme R.A."/>
            <person name="Lai Z."/>
            <person name="Hane J.K."/>
            <person name="Keiper F."/>
            <person name="Moffat C.S."/>
            <person name="Oliver R.P."/>
            <person name="Friesen T.L."/>
        </authorList>
    </citation>
    <scope>NUCLEOTIDE SEQUENCE [LARGE SCALE GENOMIC DNA]</scope>
    <source>
        <strain evidence="1 2">0-1</strain>
    </source>
</reference>
<accession>E3RXM5</accession>
<gene>
    <name evidence="1" type="ORF">PTT_14158</name>
</gene>
<name>E3RXM5_PYRTT</name>